<evidence type="ECO:0000256" key="1">
    <source>
        <dbReference type="SAM" id="MobiDB-lite"/>
    </source>
</evidence>
<dbReference type="EMBL" id="KB745242">
    <property type="protein sequence ID" value="EOA93960.1"/>
    <property type="molecule type" value="Genomic_DNA"/>
</dbReference>
<protein>
    <submittedName>
        <fullName evidence="2">Uncharacterized protein</fullName>
    </submittedName>
</protein>
<proteinExistence type="predicted"/>
<evidence type="ECO:0000313" key="3">
    <source>
        <dbReference type="Proteomes" id="UP000296049"/>
    </source>
</evidence>
<gene>
    <name evidence="2" type="ORF">Anapl_16858</name>
</gene>
<feature type="region of interest" description="Disordered" evidence="1">
    <location>
        <begin position="219"/>
        <end position="242"/>
    </location>
</feature>
<dbReference type="AlphaFoldDB" id="R0J9S9"/>
<keyword evidence="3" id="KW-1185">Reference proteome</keyword>
<dbReference type="Proteomes" id="UP000296049">
    <property type="component" value="Unassembled WGS sequence"/>
</dbReference>
<feature type="compositionally biased region" description="Polar residues" evidence="1">
    <location>
        <begin position="219"/>
        <end position="235"/>
    </location>
</feature>
<reference evidence="3" key="1">
    <citation type="journal article" date="2013" name="Nat. Genet.">
        <title>The duck genome and transcriptome provide insight into an avian influenza virus reservoir species.</title>
        <authorList>
            <person name="Huang Y."/>
            <person name="Li Y."/>
            <person name="Burt D.W."/>
            <person name="Chen H."/>
            <person name="Zhang Y."/>
            <person name="Qian W."/>
            <person name="Kim H."/>
            <person name="Gan S."/>
            <person name="Zhao Y."/>
            <person name="Li J."/>
            <person name="Yi K."/>
            <person name="Feng H."/>
            <person name="Zhu P."/>
            <person name="Li B."/>
            <person name="Liu Q."/>
            <person name="Fairley S."/>
            <person name="Magor K.E."/>
            <person name="Du Z."/>
            <person name="Hu X."/>
            <person name="Goodman L."/>
            <person name="Tafer H."/>
            <person name="Vignal A."/>
            <person name="Lee T."/>
            <person name="Kim K.W."/>
            <person name="Sheng Z."/>
            <person name="An Y."/>
            <person name="Searle S."/>
            <person name="Herrero J."/>
            <person name="Groenen M.A."/>
            <person name="Crooijmans R.P."/>
            <person name="Faraut T."/>
            <person name="Cai Q."/>
            <person name="Webster R.G."/>
            <person name="Aldridge J.R."/>
            <person name="Warren W.C."/>
            <person name="Bartschat S."/>
            <person name="Kehr S."/>
            <person name="Marz M."/>
            <person name="Stadler P.F."/>
            <person name="Smith J."/>
            <person name="Kraus R.H."/>
            <person name="Zhao Y."/>
            <person name="Ren L."/>
            <person name="Fei J."/>
            <person name="Morisson M."/>
            <person name="Kaiser P."/>
            <person name="Griffin D.K."/>
            <person name="Rao M."/>
            <person name="Pitel F."/>
            <person name="Wang J."/>
            <person name="Li N."/>
        </authorList>
    </citation>
    <scope>NUCLEOTIDE SEQUENCE [LARGE SCALE GENOMIC DNA]</scope>
</reference>
<sequence>MVFLKDPSSFPQDDCSQRPVQLDAEYFAMHVILLQQTNKTMGSSSRPLKENKAYTVKLSVHFLAYLSTSVSEIRSAGQHQISLVEGQLPQKWFCHETSPSRCDSYSDKEASLQGCKLFKYKLSIRRGKGQLIGNADDTAAPYHLTSPVRMTYRGKMTNLPHTAAISMTVIPSLGKAPAQSCERHWMLHFTASHNVSYNFTGSVHFTASQNPLAPISELESSLGSKRTPEGQTSESPGLGKPEEEEKQHLIFAMKTAAEKPHPPKMIRKVVGKAFSSASKQACVRNDPKKYGERYQRSPGAPSTAAVPAVLPGHKTFINTLPTNQQHLEETPQ</sequence>
<accession>R0J9S9</accession>
<organism evidence="2 3">
    <name type="scientific">Anas platyrhynchos</name>
    <name type="common">Mallard</name>
    <name type="synonym">Anas boschas</name>
    <dbReference type="NCBI Taxonomy" id="8839"/>
    <lineage>
        <taxon>Eukaryota</taxon>
        <taxon>Metazoa</taxon>
        <taxon>Chordata</taxon>
        <taxon>Craniata</taxon>
        <taxon>Vertebrata</taxon>
        <taxon>Euteleostomi</taxon>
        <taxon>Archelosauria</taxon>
        <taxon>Archosauria</taxon>
        <taxon>Dinosauria</taxon>
        <taxon>Saurischia</taxon>
        <taxon>Theropoda</taxon>
        <taxon>Coelurosauria</taxon>
        <taxon>Aves</taxon>
        <taxon>Neognathae</taxon>
        <taxon>Galloanserae</taxon>
        <taxon>Anseriformes</taxon>
        <taxon>Anatidae</taxon>
        <taxon>Anatinae</taxon>
        <taxon>Anas</taxon>
    </lineage>
</organism>
<evidence type="ECO:0000313" key="2">
    <source>
        <dbReference type="EMBL" id="EOA93960.1"/>
    </source>
</evidence>
<name>R0J9S9_ANAPL</name>